<evidence type="ECO:0000313" key="10">
    <source>
        <dbReference type="Proteomes" id="UP000070076"/>
    </source>
</evidence>
<keyword evidence="10" id="KW-1185">Reference proteome</keyword>
<dbReference type="PROSITE" id="PS50159">
    <property type="entry name" value="RIBOSOMAL_S13_2"/>
    <property type="match status" value="1"/>
</dbReference>
<evidence type="ECO:0000256" key="2">
    <source>
        <dbReference type="ARBA" id="ARBA00022730"/>
    </source>
</evidence>
<feature type="compositionally biased region" description="Basic residues" evidence="8">
    <location>
        <begin position="107"/>
        <end position="116"/>
    </location>
</feature>
<keyword evidence="5 6" id="KW-0687">Ribonucleoprotein</keyword>
<accession>A0A133VD01</accession>
<dbReference type="GO" id="GO:0005829">
    <property type="term" value="C:cytosol"/>
    <property type="evidence" value="ECO:0007669"/>
    <property type="project" value="TreeGrafter"/>
</dbReference>
<dbReference type="Pfam" id="PF00416">
    <property type="entry name" value="Ribosomal_S13"/>
    <property type="match status" value="1"/>
</dbReference>
<dbReference type="NCBIfam" id="NF003140">
    <property type="entry name" value="PRK04053.1"/>
    <property type="match status" value="1"/>
</dbReference>
<evidence type="ECO:0000313" key="9">
    <source>
        <dbReference type="EMBL" id="KXB04301.1"/>
    </source>
</evidence>
<dbReference type="PATRIC" id="fig|1698277.3.peg.551"/>
<dbReference type="InterPro" id="IPR018269">
    <property type="entry name" value="Ribosomal_uS13_CS"/>
</dbReference>
<keyword evidence="2 6" id="KW-0699">rRNA-binding</keyword>
<organism evidence="9 10">
    <name type="scientific">candidate division MSBL1 archaeon SCGC-AAA261O19</name>
    <dbReference type="NCBI Taxonomy" id="1698277"/>
    <lineage>
        <taxon>Archaea</taxon>
        <taxon>Methanobacteriati</taxon>
        <taxon>Methanobacteriota</taxon>
        <taxon>candidate division MSBL1</taxon>
    </lineage>
</organism>
<dbReference type="SUPFAM" id="SSF46946">
    <property type="entry name" value="S13-like H2TH domain"/>
    <property type="match status" value="1"/>
</dbReference>
<protein>
    <recommendedName>
        <fullName evidence="6">Small ribosomal subunit protein uS13</fullName>
    </recommendedName>
</protein>
<dbReference type="GO" id="GO:0019843">
    <property type="term" value="F:rRNA binding"/>
    <property type="evidence" value="ECO:0007669"/>
    <property type="project" value="UniProtKB-UniRule"/>
</dbReference>
<evidence type="ECO:0000256" key="8">
    <source>
        <dbReference type="SAM" id="MobiDB-lite"/>
    </source>
</evidence>
<keyword evidence="3 6" id="KW-0694">RNA-binding</keyword>
<dbReference type="InterPro" id="IPR019977">
    <property type="entry name" value="Ribosomal_uS13_archaeal"/>
</dbReference>
<dbReference type="InterPro" id="IPR027437">
    <property type="entry name" value="Rbsml_uS13_C"/>
</dbReference>
<evidence type="ECO:0000256" key="7">
    <source>
        <dbReference type="RuleBase" id="RU003830"/>
    </source>
</evidence>
<evidence type="ECO:0000256" key="3">
    <source>
        <dbReference type="ARBA" id="ARBA00022884"/>
    </source>
</evidence>
<dbReference type="GO" id="GO:0015935">
    <property type="term" value="C:small ribosomal subunit"/>
    <property type="evidence" value="ECO:0007669"/>
    <property type="project" value="TreeGrafter"/>
</dbReference>
<keyword evidence="4 6" id="KW-0689">Ribosomal protein</keyword>
<dbReference type="InterPro" id="IPR010979">
    <property type="entry name" value="Ribosomal_uS13-like_H2TH"/>
</dbReference>
<dbReference type="PANTHER" id="PTHR10871">
    <property type="entry name" value="30S RIBOSOMAL PROTEIN S13/40S RIBOSOMAL PROTEIN S18"/>
    <property type="match status" value="1"/>
</dbReference>
<dbReference type="InterPro" id="IPR001892">
    <property type="entry name" value="Ribosomal_uS13"/>
</dbReference>
<dbReference type="GO" id="GO:0006412">
    <property type="term" value="P:translation"/>
    <property type="evidence" value="ECO:0007669"/>
    <property type="project" value="UniProtKB-UniRule"/>
</dbReference>
<evidence type="ECO:0000256" key="4">
    <source>
        <dbReference type="ARBA" id="ARBA00022980"/>
    </source>
</evidence>
<dbReference type="Gene3D" id="4.10.910.10">
    <property type="entry name" value="30s ribosomal protein s13, domain 2"/>
    <property type="match status" value="1"/>
</dbReference>
<dbReference type="HAMAP" id="MF_01315">
    <property type="entry name" value="Ribosomal_uS13"/>
    <property type="match status" value="1"/>
</dbReference>
<dbReference type="PROSITE" id="PS00646">
    <property type="entry name" value="RIBOSOMAL_S13_1"/>
    <property type="match status" value="1"/>
</dbReference>
<evidence type="ECO:0000256" key="1">
    <source>
        <dbReference type="ARBA" id="ARBA00008080"/>
    </source>
</evidence>
<sequence length="153" mass="17043">MKGIVRLAGRDLKGSRRVQAALTSLKGVGASMAKAVVRATGLEGTEKIGSLPDETIKELDDVIHNPASHDIPPWMLNRRKDIETGEDRHLLGGDIEIAERADIGREKHVRSRRGIRHERGLPVRGQRTRSTGRKGMTVGVERKKLKMQKEKEE</sequence>
<dbReference type="NCBIfam" id="TIGR03629">
    <property type="entry name" value="uS13_arch"/>
    <property type="match status" value="1"/>
</dbReference>
<name>A0A133VD01_9EURY</name>
<dbReference type="PANTHER" id="PTHR10871:SF3">
    <property type="entry name" value="SMALL RIBOSOMAL SUBUNIT PROTEIN US13"/>
    <property type="match status" value="1"/>
</dbReference>
<comment type="subunit">
    <text evidence="6">Part of the 30S ribosomal subunit. Forms a loose heterodimer with protein S19. Forms two bridges to the 50S subunit in the 70S ribosome.</text>
</comment>
<proteinExistence type="inferred from homology"/>
<dbReference type="Proteomes" id="UP000070076">
    <property type="component" value="Unassembled WGS sequence"/>
</dbReference>
<dbReference type="PIRSF" id="PIRSF002134">
    <property type="entry name" value="Ribosomal_S13"/>
    <property type="match status" value="1"/>
</dbReference>
<feature type="region of interest" description="Disordered" evidence="8">
    <location>
        <begin position="107"/>
        <end position="153"/>
    </location>
</feature>
<dbReference type="GO" id="GO:0003735">
    <property type="term" value="F:structural constituent of ribosome"/>
    <property type="evidence" value="ECO:0007669"/>
    <property type="project" value="InterPro"/>
</dbReference>
<reference evidence="9 10" key="1">
    <citation type="journal article" date="2016" name="Sci. Rep.">
        <title>Metabolic traits of an uncultured archaeal lineage -MSBL1- from brine pools of the Red Sea.</title>
        <authorList>
            <person name="Mwirichia R."/>
            <person name="Alam I."/>
            <person name="Rashid M."/>
            <person name="Vinu M."/>
            <person name="Ba-Alawi W."/>
            <person name="Anthony Kamau A."/>
            <person name="Kamanda Ngugi D."/>
            <person name="Goker M."/>
            <person name="Klenk H.P."/>
            <person name="Bajic V."/>
            <person name="Stingl U."/>
        </authorList>
    </citation>
    <scope>NUCLEOTIDE SEQUENCE [LARGE SCALE GENOMIC DNA]</scope>
    <source>
        <strain evidence="9">SCGC-AAA261O19</strain>
    </source>
</reference>
<dbReference type="AlphaFoldDB" id="A0A133VD01"/>
<gene>
    <name evidence="6" type="primary">rps13</name>
    <name evidence="9" type="ORF">AKJ48_03080</name>
</gene>
<evidence type="ECO:0000256" key="5">
    <source>
        <dbReference type="ARBA" id="ARBA00023274"/>
    </source>
</evidence>
<comment type="caution">
    <text evidence="9">The sequence shown here is derived from an EMBL/GenBank/DDBJ whole genome shotgun (WGS) entry which is preliminary data.</text>
</comment>
<evidence type="ECO:0000256" key="6">
    <source>
        <dbReference type="HAMAP-Rule" id="MF_01315"/>
    </source>
</evidence>
<dbReference type="EMBL" id="LHYB01000042">
    <property type="protein sequence ID" value="KXB04301.1"/>
    <property type="molecule type" value="Genomic_DNA"/>
</dbReference>
<comment type="similarity">
    <text evidence="1 6 7">Belongs to the universal ribosomal protein uS13 family.</text>
</comment>
<dbReference type="Gene3D" id="1.10.8.50">
    <property type="match status" value="1"/>
</dbReference>
<comment type="function">
    <text evidence="6">Located at the top of the head of the 30S subunit, it contacts several helices of the 16S rRNA. In the 70S ribosome it contacts the 23S rRNA (bridge B1a) and protein L5 of the 50S subunit (bridge B1b), connecting the 2 subunits; these bridges are implicated in subunit movement.</text>
</comment>